<protein>
    <submittedName>
        <fullName evidence="9">Undecaprenyl/decaprenyl-phosphate alpha-N-acetylglucosaminyl 1-phosphate transferase</fullName>
    </submittedName>
</protein>
<proteinExistence type="predicted"/>
<gene>
    <name evidence="9" type="ORF">DR864_12595</name>
</gene>
<evidence type="ECO:0000313" key="10">
    <source>
        <dbReference type="Proteomes" id="UP000251993"/>
    </source>
</evidence>
<feature type="binding site" evidence="7">
    <location>
        <position position="237"/>
    </location>
    <ligand>
        <name>Mg(2+)</name>
        <dbReference type="ChEBI" id="CHEBI:18420"/>
    </ligand>
</feature>
<dbReference type="GO" id="GO:0005886">
    <property type="term" value="C:plasma membrane"/>
    <property type="evidence" value="ECO:0007669"/>
    <property type="project" value="UniProtKB-SubCell"/>
</dbReference>
<evidence type="ECO:0000256" key="7">
    <source>
        <dbReference type="PIRSR" id="PIRSR600715-1"/>
    </source>
</evidence>
<dbReference type="EMBL" id="CP030850">
    <property type="protein sequence ID" value="AXE18534.1"/>
    <property type="molecule type" value="Genomic_DNA"/>
</dbReference>
<dbReference type="RefSeq" id="WP_114067317.1">
    <property type="nucleotide sequence ID" value="NZ_CP030850.1"/>
</dbReference>
<evidence type="ECO:0000256" key="2">
    <source>
        <dbReference type="ARBA" id="ARBA00022475"/>
    </source>
</evidence>
<dbReference type="GO" id="GO:0044038">
    <property type="term" value="P:cell wall macromolecule biosynthetic process"/>
    <property type="evidence" value="ECO:0007669"/>
    <property type="project" value="TreeGrafter"/>
</dbReference>
<feature type="transmembrane region" description="Helical" evidence="8">
    <location>
        <begin position="69"/>
        <end position="88"/>
    </location>
</feature>
<comment type="cofactor">
    <cofactor evidence="7">
        <name>Mg(2+)</name>
        <dbReference type="ChEBI" id="CHEBI:18420"/>
    </cofactor>
</comment>
<name>A0A344TIR3_9BACT</name>
<reference evidence="9 10" key="1">
    <citation type="submission" date="2018-07" db="EMBL/GenBank/DDBJ databases">
        <title>Genome sequencing of Runella.</title>
        <authorList>
            <person name="Baek M.-G."/>
            <person name="Yi H."/>
        </authorList>
    </citation>
    <scope>NUCLEOTIDE SEQUENCE [LARGE SCALE GENOMIC DNA]</scope>
    <source>
        <strain evidence="9 10">HYN0085</strain>
    </source>
</reference>
<evidence type="ECO:0000256" key="4">
    <source>
        <dbReference type="ARBA" id="ARBA00022692"/>
    </source>
</evidence>
<keyword evidence="6 8" id="KW-0472">Membrane</keyword>
<feature type="transmembrane region" description="Helical" evidence="8">
    <location>
        <begin position="234"/>
        <end position="255"/>
    </location>
</feature>
<dbReference type="OrthoDB" id="9783652at2"/>
<evidence type="ECO:0000256" key="3">
    <source>
        <dbReference type="ARBA" id="ARBA00022679"/>
    </source>
</evidence>
<feature type="transmembrane region" description="Helical" evidence="8">
    <location>
        <begin position="94"/>
        <end position="113"/>
    </location>
</feature>
<feature type="transmembrane region" description="Helical" evidence="8">
    <location>
        <begin position="125"/>
        <end position="143"/>
    </location>
</feature>
<dbReference type="CDD" id="cd06853">
    <property type="entry name" value="GT_WecA_like"/>
    <property type="match status" value="1"/>
</dbReference>
<dbReference type="AlphaFoldDB" id="A0A344TIR3"/>
<feature type="binding site" evidence="7">
    <location>
        <position position="176"/>
    </location>
    <ligand>
        <name>Mg(2+)</name>
        <dbReference type="ChEBI" id="CHEBI:18420"/>
    </ligand>
</feature>
<feature type="transmembrane region" description="Helical" evidence="8">
    <location>
        <begin position="267"/>
        <end position="291"/>
    </location>
</feature>
<dbReference type="GO" id="GO:0046872">
    <property type="term" value="F:metal ion binding"/>
    <property type="evidence" value="ECO:0007669"/>
    <property type="project" value="UniProtKB-KW"/>
</dbReference>
<sequence length="404" mass="45583">MNADILIDVLRTQYQNILQHEVYQCLISFLIACAVSVTSIPVIINISGLLELKKKPNFRSAHQQETPEFGGIAIYASLLIAHFLWPHTNENTDSYLTSLAVVGLTILFFLGLKDDILVLDPNKKLLLQVLAVSTLILLGGLKVDNFFGIFGIHQIPDLISIPFTIFIFIALINAINLIDGVDGLAGGIAFIAGLSFGTWFLLNHHFSMACMAFSMSGALLGFLRFNFSKTSKIFMGDTGSLIIGFLLAFFAVKFIRLNVTYIHDSSAFFNAPILAVVLLIVPIFDTLRVFLVRILNRRSPFKADRNHMHHVLLDNGLNHFQTSITLWSMTIVNVIGYFLTFKYITNTQAFFVLVGLFFLYLLIGYVLKMRAVKMKRQVSWADVWKPQDLRSQRYSWAKRFIKGL</sequence>
<dbReference type="InterPro" id="IPR000715">
    <property type="entry name" value="Glycosyl_transferase_4"/>
</dbReference>
<organism evidence="9 10">
    <name type="scientific">Runella rosea</name>
    <dbReference type="NCBI Taxonomy" id="2259595"/>
    <lineage>
        <taxon>Bacteria</taxon>
        <taxon>Pseudomonadati</taxon>
        <taxon>Bacteroidota</taxon>
        <taxon>Cytophagia</taxon>
        <taxon>Cytophagales</taxon>
        <taxon>Spirosomataceae</taxon>
        <taxon>Runella</taxon>
    </lineage>
</organism>
<keyword evidence="4 8" id="KW-0812">Transmembrane</keyword>
<accession>A0A344TIR3</accession>
<evidence type="ECO:0000313" key="9">
    <source>
        <dbReference type="EMBL" id="AXE18534.1"/>
    </source>
</evidence>
<keyword evidence="7" id="KW-0460">Magnesium</keyword>
<feature type="transmembrane region" description="Helical" evidence="8">
    <location>
        <begin position="155"/>
        <end position="174"/>
    </location>
</feature>
<dbReference type="PANTHER" id="PTHR22926">
    <property type="entry name" value="PHOSPHO-N-ACETYLMURAMOYL-PENTAPEPTIDE-TRANSFERASE"/>
    <property type="match status" value="1"/>
</dbReference>
<evidence type="ECO:0000256" key="8">
    <source>
        <dbReference type="SAM" id="Phobius"/>
    </source>
</evidence>
<comment type="subcellular location">
    <subcellularLocation>
        <location evidence="1">Cell membrane</location>
        <topology evidence="1">Multi-pass membrane protein</topology>
    </subcellularLocation>
</comment>
<keyword evidence="7" id="KW-0479">Metal-binding</keyword>
<dbReference type="InterPro" id="IPR018480">
    <property type="entry name" value="PNAcMuramoyl-5peptid_Trfase_CS"/>
</dbReference>
<feature type="transmembrane region" description="Helical" evidence="8">
    <location>
        <begin position="206"/>
        <end position="227"/>
    </location>
</feature>
<keyword evidence="3 9" id="KW-0808">Transferase</keyword>
<dbReference type="GO" id="GO:0071555">
    <property type="term" value="P:cell wall organization"/>
    <property type="evidence" value="ECO:0007669"/>
    <property type="project" value="TreeGrafter"/>
</dbReference>
<evidence type="ECO:0000256" key="5">
    <source>
        <dbReference type="ARBA" id="ARBA00022989"/>
    </source>
</evidence>
<feature type="transmembrane region" description="Helical" evidence="8">
    <location>
        <begin position="350"/>
        <end position="367"/>
    </location>
</feature>
<dbReference type="GO" id="GO:0016780">
    <property type="term" value="F:phosphotransferase activity, for other substituted phosphate groups"/>
    <property type="evidence" value="ECO:0007669"/>
    <property type="project" value="InterPro"/>
</dbReference>
<dbReference type="KEGG" id="run:DR864_12595"/>
<keyword evidence="10" id="KW-1185">Reference proteome</keyword>
<evidence type="ECO:0000256" key="6">
    <source>
        <dbReference type="ARBA" id="ARBA00023136"/>
    </source>
</evidence>
<feature type="transmembrane region" description="Helical" evidence="8">
    <location>
        <begin position="26"/>
        <end position="48"/>
    </location>
</feature>
<dbReference type="Pfam" id="PF00953">
    <property type="entry name" value="Glycos_transf_4"/>
    <property type="match status" value="1"/>
</dbReference>
<dbReference type="PANTHER" id="PTHR22926:SF3">
    <property type="entry name" value="UNDECAPRENYL-PHOSPHATE ALPHA-N-ACETYLGLUCOSAMINYL 1-PHOSPHATE TRANSFERASE"/>
    <property type="match status" value="1"/>
</dbReference>
<dbReference type="GO" id="GO:0009103">
    <property type="term" value="P:lipopolysaccharide biosynthetic process"/>
    <property type="evidence" value="ECO:0007669"/>
    <property type="project" value="TreeGrafter"/>
</dbReference>
<evidence type="ECO:0000256" key="1">
    <source>
        <dbReference type="ARBA" id="ARBA00004651"/>
    </source>
</evidence>
<dbReference type="PROSITE" id="PS01348">
    <property type="entry name" value="MRAY_2"/>
    <property type="match status" value="1"/>
</dbReference>
<dbReference type="Proteomes" id="UP000251993">
    <property type="component" value="Chromosome"/>
</dbReference>
<keyword evidence="2" id="KW-1003">Cell membrane</keyword>
<feature type="transmembrane region" description="Helical" evidence="8">
    <location>
        <begin position="324"/>
        <end position="344"/>
    </location>
</feature>
<feature type="transmembrane region" description="Helical" evidence="8">
    <location>
        <begin position="181"/>
        <end position="200"/>
    </location>
</feature>
<keyword evidence="5 8" id="KW-1133">Transmembrane helix</keyword>